<feature type="transmembrane region" description="Helical" evidence="5">
    <location>
        <begin position="356"/>
        <end position="378"/>
    </location>
</feature>
<feature type="transmembrane region" description="Helical" evidence="5">
    <location>
        <begin position="110"/>
        <end position="131"/>
    </location>
</feature>
<dbReference type="InterPro" id="IPR007016">
    <property type="entry name" value="O-antigen_ligase-rel_domated"/>
</dbReference>
<feature type="transmembrane region" description="Helical" evidence="5">
    <location>
        <begin position="271"/>
        <end position="288"/>
    </location>
</feature>
<dbReference type="GO" id="GO:0016020">
    <property type="term" value="C:membrane"/>
    <property type="evidence" value="ECO:0007669"/>
    <property type="project" value="UniProtKB-SubCell"/>
</dbReference>
<evidence type="ECO:0000256" key="3">
    <source>
        <dbReference type="ARBA" id="ARBA00022989"/>
    </source>
</evidence>
<dbReference type="InterPro" id="IPR017528">
    <property type="entry name" value="CHP03097O-antigen_lig-rel"/>
</dbReference>
<comment type="subcellular location">
    <subcellularLocation>
        <location evidence="1">Membrane</location>
        <topology evidence="1">Multi-pass membrane protein</topology>
    </subcellularLocation>
</comment>
<feature type="transmembrane region" description="Helical" evidence="5">
    <location>
        <begin position="78"/>
        <end position="98"/>
    </location>
</feature>
<evidence type="ECO:0000256" key="4">
    <source>
        <dbReference type="ARBA" id="ARBA00023136"/>
    </source>
</evidence>
<keyword evidence="9" id="KW-1185">Reference proteome</keyword>
<evidence type="ECO:0000259" key="7">
    <source>
        <dbReference type="Pfam" id="PF19358"/>
    </source>
</evidence>
<dbReference type="EMBL" id="SPVG01000169">
    <property type="protein sequence ID" value="TFW19390.1"/>
    <property type="molecule type" value="Genomic_DNA"/>
</dbReference>
<dbReference type="PANTHER" id="PTHR37422">
    <property type="entry name" value="TEICHURONIC ACID BIOSYNTHESIS PROTEIN TUAE"/>
    <property type="match status" value="1"/>
</dbReference>
<feature type="transmembrane region" description="Helical" evidence="5">
    <location>
        <begin position="137"/>
        <end position="154"/>
    </location>
</feature>
<keyword evidence="4 5" id="KW-0472">Membrane</keyword>
<evidence type="ECO:0000256" key="5">
    <source>
        <dbReference type="SAM" id="Phobius"/>
    </source>
</evidence>
<organism evidence="8 9">
    <name type="scientific">Duganella callida</name>
    <dbReference type="NCBI Taxonomy" id="2561932"/>
    <lineage>
        <taxon>Bacteria</taxon>
        <taxon>Pseudomonadati</taxon>
        <taxon>Pseudomonadota</taxon>
        <taxon>Betaproteobacteria</taxon>
        <taxon>Burkholderiales</taxon>
        <taxon>Oxalobacteraceae</taxon>
        <taxon>Telluria group</taxon>
        <taxon>Duganella</taxon>
    </lineage>
</organism>
<keyword evidence="8" id="KW-0436">Ligase</keyword>
<gene>
    <name evidence="8" type="ORF">E4L98_16465</name>
</gene>
<proteinExistence type="predicted"/>
<keyword evidence="2 5" id="KW-0812">Transmembrane</keyword>
<dbReference type="OrthoDB" id="9772644at2"/>
<dbReference type="Pfam" id="PF19358">
    <property type="entry name" value="DUF5935"/>
    <property type="match status" value="1"/>
</dbReference>
<dbReference type="NCBIfam" id="TIGR03097">
    <property type="entry name" value="PEP_O_lig_1"/>
    <property type="match status" value="1"/>
</dbReference>
<dbReference type="GO" id="GO:0016874">
    <property type="term" value="F:ligase activity"/>
    <property type="evidence" value="ECO:0007669"/>
    <property type="project" value="UniProtKB-KW"/>
</dbReference>
<feature type="domain" description="DUF5935" evidence="7">
    <location>
        <begin position="36"/>
        <end position="222"/>
    </location>
</feature>
<comment type="caution">
    <text evidence="8">The sequence shown here is derived from an EMBL/GenBank/DDBJ whole genome shotgun (WGS) entry which is preliminary data.</text>
</comment>
<dbReference type="PANTHER" id="PTHR37422:SF13">
    <property type="entry name" value="LIPOPOLYSACCHARIDE BIOSYNTHESIS PROTEIN PA4999-RELATED"/>
    <property type="match status" value="1"/>
</dbReference>
<feature type="transmembrane region" description="Helical" evidence="5">
    <location>
        <begin position="398"/>
        <end position="421"/>
    </location>
</feature>
<reference evidence="8 9" key="1">
    <citation type="submission" date="2019-03" db="EMBL/GenBank/DDBJ databases">
        <title>Draft Genome Sequence of Duganella callidus sp. nov., a Novel Duganella Species Isolated from Cultivated Soil.</title>
        <authorList>
            <person name="Raths R."/>
            <person name="Peta V."/>
            <person name="Bucking H."/>
        </authorList>
    </citation>
    <scope>NUCLEOTIDE SEQUENCE [LARGE SCALE GENOMIC DNA]</scope>
    <source>
        <strain evidence="8 9">DN04</strain>
    </source>
</reference>
<feature type="transmembrane region" description="Helical" evidence="5">
    <location>
        <begin position="161"/>
        <end position="186"/>
    </location>
</feature>
<evidence type="ECO:0000256" key="1">
    <source>
        <dbReference type="ARBA" id="ARBA00004141"/>
    </source>
</evidence>
<keyword evidence="3 5" id="KW-1133">Transmembrane helix</keyword>
<dbReference type="Pfam" id="PF04932">
    <property type="entry name" value="Wzy_C"/>
    <property type="match status" value="1"/>
</dbReference>
<evidence type="ECO:0000259" key="6">
    <source>
        <dbReference type="Pfam" id="PF04932"/>
    </source>
</evidence>
<feature type="transmembrane region" description="Helical" evidence="5">
    <location>
        <begin position="39"/>
        <end position="66"/>
    </location>
</feature>
<dbReference type="InterPro" id="IPR045979">
    <property type="entry name" value="DUF5935"/>
</dbReference>
<accession>A0A4Y9SB42</accession>
<name>A0A4Y9SB42_9BURK</name>
<dbReference type="InterPro" id="IPR051533">
    <property type="entry name" value="WaaL-like"/>
</dbReference>
<dbReference type="AlphaFoldDB" id="A0A4Y9SB42"/>
<protein>
    <submittedName>
        <fullName evidence="8">Putative O-glycosylation ligase, exosortase A system-associated</fullName>
    </submittedName>
</protein>
<sequence length="469" mass="52063">MCRASCRKSRANTVIASPNWNRHGTPIRNKGEGADMRDILVTLIVLASIPYIFKQPIWGGVMWIWISVMNPHAQGWGFARTFPFAALIACVTLAAILMSKERQRFPTMPVSIAMLAFLGWMGLSTLFAIHPDGATEQLIKVTKILGMSFVLLMVTKSRRQIMLVLWAVVFSLGFYGVKGGIFTIRSGGSFRIWGPEGTFIEGNNEIALAIVMVIPLIYFLYTQTENKWWRYAGQAAMCLCALSALASYSRGAALAIGVMGAFLWFKSHNRLTFGLLLGFAVPLMLMIMPGEWFDRINSINDYKEDGSAMGRINAWNMTFNLAKERPLFGGGFDIYDPGVFLLYAPNPLDVHAAHSIYFQVLGEHGFVGLLLFALIGFLTWRNCGWVVRQAKRVEELRWAASLASMIQVSLLGFFVGGAFLSLAYFDVPYYLVVIAAATRRLVSRTLRTRAEEARAAASAPQPFAESALS</sequence>
<evidence type="ECO:0000313" key="8">
    <source>
        <dbReference type="EMBL" id="TFW19390.1"/>
    </source>
</evidence>
<evidence type="ECO:0000256" key="2">
    <source>
        <dbReference type="ARBA" id="ARBA00022692"/>
    </source>
</evidence>
<feature type="domain" description="O-antigen ligase-related" evidence="6">
    <location>
        <begin position="236"/>
        <end position="373"/>
    </location>
</feature>
<evidence type="ECO:0000313" key="9">
    <source>
        <dbReference type="Proteomes" id="UP000297729"/>
    </source>
</evidence>
<feature type="transmembrane region" description="Helical" evidence="5">
    <location>
        <begin position="206"/>
        <end position="224"/>
    </location>
</feature>
<dbReference type="Proteomes" id="UP000297729">
    <property type="component" value="Unassembled WGS sequence"/>
</dbReference>